<dbReference type="EMBL" id="JAUESC010000003">
    <property type="protein sequence ID" value="KAK0602545.1"/>
    <property type="molecule type" value="Genomic_DNA"/>
</dbReference>
<keyword evidence="2" id="KW-1185">Reference proteome</keyword>
<evidence type="ECO:0000313" key="1">
    <source>
        <dbReference type="EMBL" id="KAK0602545.1"/>
    </source>
</evidence>
<reference evidence="1" key="1">
    <citation type="journal article" date="2022" name="Plant J.">
        <title>Strategies of tolerance reflected in two North American maple genomes.</title>
        <authorList>
            <person name="McEvoy S.L."/>
            <person name="Sezen U.U."/>
            <person name="Trouern-Trend A."/>
            <person name="McMahon S.M."/>
            <person name="Schaberg P.G."/>
            <person name="Yang J."/>
            <person name="Wegrzyn J.L."/>
            <person name="Swenson N.G."/>
        </authorList>
    </citation>
    <scope>NUCLEOTIDE SEQUENCE</scope>
    <source>
        <strain evidence="1">NS2018</strain>
    </source>
</reference>
<accession>A0AA39W518</accession>
<dbReference type="AlphaFoldDB" id="A0AA39W518"/>
<dbReference type="Proteomes" id="UP001168877">
    <property type="component" value="Unassembled WGS sequence"/>
</dbReference>
<name>A0AA39W518_ACESA</name>
<gene>
    <name evidence="1" type="ORF">LWI29_034591</name>
</gene>
<reference evidence="1" key="2">
    <citation type="submission" date="2023-06" db="EMBL/GenBank/DDBJ databases">
        <authorList>
            <person name="Swenson N.G."/>
            <person name="Wegrzyn J.L."/>
            <person name="Mcevoy S.L."/>
        </authorList>
    </citation>
    <scope>NUCLEOTIDE SEQUENCE</scope>
    <source>
        <strain evidence="1">NS2018</strain>
        <tissue evidence="1">Leaf</tissue>
    </source>
</reference>
<evidence type="ECO:0000313" key="2">
    <source>
        <dbReference type="Proteomes" id="UP001168877"/>
    </source>
</evidence>
<proteinExistence type="predicted"/>
<organism evidence="1 2">
    <name type="scientific">Acer saccharum</name>
    <name type="common">Sugar maple</name>
    <dbReference type="NCBI Taxonomy" id="4024"/>
    <lineage>
        <taxon>Eukaryota</taxon>
        <taxon>Viridiplantae</taxon>
        <taxon>Streptophyta</taxon>
        <taxon>Embryophyta</taxon>
        <taxon>Tracheophyta</taxon>
        <taxon>Spermatophyta</taxon>
        <taxon>Magnoliopsida</taxon>
        <taxon>eudicotyledons</taxon>
        <taxon>Gunneridae</taxon>
        <taxon>Pentapetalae</taxon>
        <taxon>rosids</taxon>
        <taxon>malvids</taxon>
        <taxon>Sapindales</taxon>
        <taxon>Sapindaceae</taxon>
        <taxon>Hippocastanoideae</taxon>
        <taxon>Acereae</taxon>
        <taxon>Acer</taxon>
    </lineage>
</organism>
<sequence length="228" mass="25610">MFLVFSAHDRHWDNEANYTFVRAEIVKLEQDGNLAHKISTIVDETNSTRAAGAFLDARFLELSNAEMILDKYPDIEVELGQYYMVDDQFDLHSFRLDLAQFSFYSPFTNKIIELPALDMTISAGKIFTDAMATFSTAPTSSDCVIWVVSTEPPKKEVSFRPLFFEEFCVSTCSPGCKTWNNVLLGTNGNRYCAGISGIAQVDGVLYFIFHKARSMIAVMGAFKLGLQE</sequence>
<comment type="caution">
    <text evidence="1">The sequence shown here is derived from an EMBL/GenBank/DDBJ whole genome shotgun (WGS) entry which is preliminary data.</text>
</comment>
<protein>
    <submittedName>
        <fullName evidence="1">Uncharacterized protein</fullName>
    </submittedName>
</protein>